<feature type="repeat" description="ANK" evidence="1">
    <location>
        <begin position="224"/>
        <end position="256"/>
    </location>
</feature>
<feature type="repeat" description="TPR" evidence="2">
    <location>
        <begin position="406"/>
        <end position="439"/>
    </location>
</feature>
<dbReference type="PANTHER" id="PTHR46224">
    <property type="entry name" value="ANKYRIN REPEAT FAMILY PROTEIN"/>
    <property type="match status" value="1"/>
</dbReference>
<comment type="caution">
    <text evidence="5">The sequence shown here is derived from an EMBL/GenBank/DDBJ whole genome shotgun (WGS) entry which is preliminary data.</text>
</comment>
<evidence type="ECO:0000313" key="5">
    <source>
        <dbReference type="EMBL" id="KAG0579062.1"/>
    </source>
</evidence>
<dbReference type="Gene3D" id="1.25.40.20">
    <property type="entry name" value="Ankyrin repeat-containing domain"/>
    <property type="match status" value="3"/>
</dbReference>
<dbReference type="Gene3D" id="1.25.40.10">
    <property type="entry name" value="Tetratricopeptide repeat domain"/>
    <property type="match status" value="1"/>
</dbReference>
<dbReference type="Pfam" id="PF25575">
    <property type="entry name" value="TPR_BSK1_C"/>
    <property type="match status" value="1"/>
</dbReference>
<dbReference type="PROSITE" id="PS50088">
    <property type="entry name" value="ANK_REPEAT"/>
    <property type="match status" value="5"/>
</dbReference>
<feature type="domain" description="Serine/threonine-protein kinase BSK1-like TPR repeats" evidence="4">
    <location>
        <begin position="335"/>
        <end position="410"/>
    </location>
</feature>
<dbReference type="InterPro" id="IPR036770">
    <property type="entry name" value="Ankyrin_rpt-contain_sf"/>
</dbReference>
<feature type="repeat" description="ANK" evidence="1">
    <location>
        <begin position="191"/>
        <end position="223"/>
    </location>
</feature>
<dbReference type="SUPFAM" id="SSF48452">
    <property type="entry name" value="TPR-like"/>
    <property type="match status" value="1"/>
</dbReference>
<feature type="coiled-coil region" evidence="3">
    <location>
        <begin position="294"/>
        <end position="321"/>
    </location>
</feature>
<dbReference type="SMART" id="SM00248">
    <property type="entry name" value="ANK"/>
    <property type="match status" value="6"/>
</dbReference>
<dbReference type="Proteomes" id="UP000822688">
    <property type="component" value="Chromosome 4"/>
</dbReference>
<proteinExistence type="predicted"/>
<evidence type="ECO:0000259" key="4">
    <source>
        <dbReference type="Pfam" id="PF25575"/>
    </source>
</evidence>
<dbReference type="InterPro" id="IPR058209">
    <property type="entry name" value="TPR_BSK1_C"/>
</dbReference>
<dbReference type="OrthoDB" id="20872at2759"/>
<dbReference type="Pfam" id="PF00023">
    <property type="entry name" value="Ank"/>
    <property type="match status" value="1"/>
</dbReference>
<accession>A0A8T0I6H6</accession>
<dbReference type="InterPro" id="IPR011990">
    <property type="entry name" value="TPR-like_helical_dom_sf"/>
</dbReference>
<evidence type="ECO:0000256" key="3">
    <source>
        <dbReference type="SAM" id="Coils"/>
    </source>
</evidence>
<dbReference type="AlphaFoldDB" id="A0A8T0I6H6"/>
<evidence type="ECO:0000256" key="1">
    <source>
        <dbReference type="PROSITE-ProRule" id="PRU00023"/>
    </source>
</evidence>
<organism evidence="5 6">
    <name type="scientific">Ceratodon purpureus</name>
    <name type="common">Fire moss</name>
    <name type="synonym">Dicranum purpureum</name>
    <dbReference type="NCBI Taxonomy" id="3225"/>
    <lineage>
        <taxon>Eukaryota</taxon>
        <taxon>Viridiplantae</taxon>
        <taxon>Streptophyta</taxon>
        <taxon>Embryophyta</taxon>
        <taxon>Bryophyta</taxon>
        <taxon>Bryophytina</taxon>
        <taxon>Bryopsida</taxon>
        <taxon>Dicranidae</taxon>
        <taxon>Pseudoditrichales</taxon>
        <taxon>Ditrichaceae</taxon>
        <taxon>Ceratodon</taxon>
    </lineage>
</organism>
<dbReference type="PROSITE" id="PS50005">
    <property type="entry name" value="TPR"/>
    <property type="match status" value="1"/>
</dbReference>
<keyword evidence="2" id="KW-0802">TPR repeat</keyword>
<dbReference type="SUPFAM" id="SSF48403">
    <property type="entry name" value="Ankyrin repeat"/>
    <property type="match status" value="1"/>
</dbReference>
<dbReference type="InterPro" id="IPR051616">
    <property type="entry name" value="Cul2-RING_E3_ligase_SR"/>
</dbReference>
<dbReference type="InterPro" id="IPR019734">
    <property type="entry name" value="TPR_rpt"/>
</dbReference>
<evidence type="ECO:0000313" key="6">
    <source>
        <dbReference type="Proteomes" id="UP000822688"/>
    </source>
</evidence>
<reference evidence="5" key="1">
    <citation type="submission" date="2020-06" db="EMBL/GenBank/DDBJ databases">
        <title>WGS assembly of Ceratodon purpureus strain R40.</title>
        <authorList>
            <person name="Carey S.B."/>
            <person name="Jenkins J."/>
            <person name="Shu S."/>
            <person name="Lovell J.T."/>
            <person name="Sreedasyam A."/>
            <person name="Maumus F."/>
            <person name="Tiley G.P."/>
            <person name="Fernandez-Pozo N."/>
            <person name="Barry K."/>
            <person name="Chen C."/>
            <person name="Wang M."/>
            <person name="Lipzen A."/>
            <person name="Daum C."/>
            <person name="Saski C.A."/>
            <person name="Payton A.C."/>
            <person name="Mcbreen J.C."/>
            <person name="Conrad R.E."/>
            <person name="Kollar L.M."/>
            <person name="Olsson S."/>
            <person name="Huttunen S."/>
            <person name="Landis J.B."/>
            <person name="Wickett N.J."/>
            <person name="Johnson M.G."/>
            <person name="Rensing S.A."/>
            <person name="Grimwood J."/>
            <person name="Schmutz J."/>
            <person name="Mcdaniel S.F."/>
        </authorList>
    </citation>
    <scope>NUCLEOTIDE SEQUENCE</scope>
    <source>
        <strain evidence="5">R40</strain>
    </source>
</reference>
<keyword evidence="1" id="KW-0040">ANK repeat</keyword>
<feature type="repeat" description="ANK" evidence="1">
    <location>
        <begin position="126"/>
        <end position="158"/>
    </location>
</feature>
<protein>
    <recommendedName>
        <fullName evidence="4">Serine/threonine-protein kinase BSK1-like TPR repeats domain-containing protein</fullName>
    </recommendedName>
</protein>
<evidence type="ECO:0000256" key="2">
    <source>
        <dbReference type="PROSITE-ProRule" id="PRU00339"/>
    </source>
</evidence>
<keyword evidence="6" id="KW-1185">Reference proteome</keyword>
<dbReference type="Pfam" id="PF12796">
    <property type="entry name" value="Ank_2"/>
    <property type="match status" value="2"/>
</dbReference>
<dbReference type="PROSITE" id="PS50297">
    <property type="entry name" value="ANK_REP_REGION"/>
    <property type="match status" value="5"/>
</dbReference>
<keyword evidence="3" id="KW-0175">Coiled coil</keyword>
<gene>
    <name evidence="5" type="ORF">KC19_4G069800</name>
</gene>
<dbReference type="PRINTS" id="PR01415">
    <property type="entry name" value="ANKYRIN"/>
</dbReference>
<sequence length="460" mass="48713">MASDSPKDSGAALSARESVSKLLSSARDGNVQAFKDAARVLDDGHGLAETLAAVKDGNGRGPLHFAARGGCDEICKYMIEELKLPVDVRDNDGDTPLIHAARQGHTSTALYLLEHGADASASPSENQPSVIHHASGAGSLELIKALVARGVDVNSPSDAGSPLIWAAGHDHPKAVKLLLKSGANPNIATDDEVTPLVTAAAAGSSDIVELLLKHGADANASAVGGVTPLHIAADHGDERMVDCLLNAGANPDAVDDEDAKPIHAAKESRAIVERLLPITTPDPSVKDWSVDGVLAHAEQLAAEEEATYRKAKEDEERARAARVNVKKPEVSAEMKKKSMEAKARGDEAFKKQEYMLAVDAYTQASDFDSTNAVFLSNRSVCWIRLGQPEQALADAKAARALSPEWSKACYREGAALRLLQRFEEAADAFYCGVKLDPHNKELVEAFKEAVAAGKMHHGTA</sequence>
<dbReference type="PANTHER" id="PTHR46224:SF6">
    <property type="entry name" value="ANKYRIN REPEAT FAMILY PROTEIN"/>
    <property type="match status" value="1"/>
</dbReference>
<feature type="repeat" description="ANK" evidence="1">
    <location>
        <begin position="158"/>
        <end position="190"/>
    </location>
</feature>
<dbReference type="EMBL" id="CM026424">
    <property type="protein sequence ID" value="KAG0579062.1"/>
    <property type="molecule type" value="Genomic_DNA"/>
</dbReference>
<feature type="repeat" description="ANK" evidence="1">
    <location>
        <begin position="92"/>
        <end position="124"/>
    </location>
</feature>
<name>A0A8T0I6H6_CERPU</name>
<dbReference type="SMART" id="SM00028">
    <property type="entry name" value="TPR"/>
    <property type="match status" value="3"/>
</dbReference>
<dbReference type="InterPro" id="IPR002110">
    <property type="entry name" value="Ankyrin_rpt"/>
</dbReference>